<proteinExistence type="predicted"/>
<accession>A0A2J6RBU8</accession>
<dbReference type="EMBL" id="KZ613951">
    <property type="protein sequence ID" value="PMD35991.1"/>
    <property type="molecule type" value="Genomic_DNA"/>
</dbReference>
<dbReference type="AlphaFoldDB" id="A0A2J6RBU8"/>
<gene>
    <name evidence="1" type="ORF">L207DRAFT_515726</name>
</gene>
<protein>
    <submittedName>
        <fullName evidence="1">Uncharacterized protein</fullName>
    </submittedName>
</protein>
<evidence type="ECO:0000313" key="1">
    <source>
        <dbReference type="EMBL" id="PMD35991.1"/>
    </source>
</evidence>
<dbReference type="Proteomes" id="UP000235786">
    <property type="component" value="Unassembled WGS sequence"/>
</dbReference>
<organism evidence="1 2">
    <name type="scientific">Hyaloscypha variabilis (strain UAMH 11265 / GT02V1 / F)</name>
    <name type="common">Meliniomyces variabilis</name>
    <dbReference type="NCBI Taxonomy" id="1149755"/>
    <lineage>
        <taxon>Eukaryota</taxon>
        <taxon>Fungi</taxon>
        <taxon>Dikarya</taxon>
        <taxon>Ascomycota</taxon>
        <taxon>Pezizomycotina</taxon>
        <taxon>Leotiomycetes</taxon>
        <taxon>Helotiales</taxon>
        <taxon>Hyaloscyphaceae</taxon>
        <taxon>Hyaloscypha</taxon>
        <taxon>Hyaloscypha variabilis</taxon>
    </lineage>
</organism>
<name>A0A2J6RBU8_HYAVF</name>
<reference evidence="1 2" key="1">
    <citation type="submission" date="2016-04" db="EMBL/GenBank/DDBJ databases">
        <title>A degradative enzymes factory behind the ericoid mycorrhizal symbiosis.</title>
        <authorList>
            <consortium name="DOE Joint Genome Institute"/>
            <person name="Martino E."/>
            <person name="Morin E."/>
            <person name="Grelet G."/>
            <person name="Kuo A."/>
            <person name="Kohler A."/>
            <person name="Daghino S."/>
            <person name="Barry K."/>
            <person name="Choi C."/>
            <person name="Cichocki N."/>
            <person name="Clum A."/>
            <person name="Copeland A."/>
            <person name="Hainaut M."/>
            <person name="Haridas S."/>
            <person name="Labutti K."/>
            <person name="Lindquist E."/>
            <person name="Lipzen A."/>
            <person name="Khouja H.-R."/>
            <person name="Murat C."/>
            <person name="Ohm R."/>
            <person name="Olson A."/>
            <person name="Spatafora J."/>
            <person name="Veneault-Fourrey C."/>
            <person name="Henrissat B."/>
            <person name="Grigoriev I."/>
            <person name="Martin F."/>
            <person name="Perotto S."/>
        </authorList>
    </citation>
    <scope>NUCLEOTIDE SEQUENCE [LARGE SCALE GENOMIC DNA]</scope>
    <source>
        <strain evidence="1 2">F</strain>
    </source>
</reference>
<feature type="non-terminal residue" evidence="1">
    <location>
        <position position="93"/>
    </location>
</feature>
<sequence length="93" mass="10702">MRTHVASCIFSLPLAFRASVKPLIHSPRNRLQMLRKRWSRSVMIHRSRCVALVSSGTHTRLFSTAEESDFPDVGYPFLTAKWRCSEVVLIRSN</sequence>
<evidence type="ECO:0000313" key="2">
    <source>
        <dbReference type="Proteomes" id="UP000235786"/>
    </source>
</evidence>
<keyword evidence="2" id="KW-1185">Reference proteome</keyword>